<proteinExistence type="predicted"/>
<accession>A0ABU2AXP5</accession>
<dbReference type="Proteomes" id="UP001183794">
    <property type="component" value="Unassembled WGS sequence"/>
</dbReference>
<comment type="caution">
    <text evidence="1">The sequence shown here is derived from an EMBL/GenBank/DDBJ whole genome shotgun (WGS) entry which is preliminary data.</text>
</comment>
<sequence>MCDVGNKMGSFLNPERLCAKEKGELFDPWGQGAVSGTECWDDLFGNQLQQ</sequence>
<evidence type="ECO:0000313" key="1">
    <source>
        <dbReference type="EMBL" id="MDR7346116.1"/>
    </source>
</evidence>
<keyword evidence="2" id="KW-1185">Reference proteome</keyword>
<gene>
    <name evidence="1" type="ORF">J2S62_000373</name>
</gene>
<dbReference type="EMBL" id="JAVDYJ010000001">
    <property type="protein sequence ID" value="MDR7346116.1"/>
    <property type="molecule type" value="Genomic_DNA"/>
</dbReference>
<evidence type="ECO:0000313" key="2">
    <source>
        <dbReference type="Proteomes" id="UP001183794"/>
    </source>
</evidence>
<protein>
    <submittedName>
        <fullName evidence="1">Uncharacterized protein</fullName>
    </submittedName>
</protein>
<name>A0ABU2AXP5_9MICC</name>
<reference evidence="1 2" key="1">
    <citation type="submission" date="2023-07" db="EMBL/GenBank/DDBJ databases">
        <title>Sequencing the genomes of 1000 actinobacteria strains.</title>
        <authorList>
            <person name="Klenk H.-P."/>
        </authorList>
    </citation>
    <scope>NUCLEOTIDE SEQUENCE [LARGE SCALE GENOMIC DNA]</scope>
    <source>
        <strain evidence="1 2">DSM 22966</strain>
    </source>
</reference>
<organism evidence="1 2">
    <name type="scientific">Enteractinococcus fodinae</name>
    <dbReference type="NCBI Taxonomy" id="684663"/>
    <lineage>
        <taxon>Bacteria</taxon>
        <taxon>Bacillati</taxon>
        <taxon>Actinomycetota</taxon>
        <taxon>Actinomycetes</taxon>
        <taxon>Micrococcales</taxon>
        <taxon>Micrococcaceae</taxon>
    </lineage>
</organism>